<name>A0A836ICR6_9TRYP</name>
<feature type="coiled-coil region" evidence="1">
    <location>
        <begin position="393"/>
        <end position="442"/>
    </location>
</feature>
<feature type="region of interest" description="Disordered" evidence="2">
    <location>
        <begin position="833"/>
        <end position="881"/>
    </location>
</feature>
<feature type="coiled-coil region" evidence="1">
    <location>
        <begin position="640"/>
        <end position="712"/>
    </location>
</feature>
<feature type="compositionally biased region" description="Basic and acidic residues" evidence="2">
    <location>
        <begin position="853"/>
        <end position="862"/>
    </location>
</feature>
<feature type="region of interest" description="Disordered" evidence="2">
    <location>
        <begin position="1"/>
        <end position="125"/>
    </location>
</feature>
<keyword evidence="1" id="KW-0175">Coiled coil</keyword>
<feature type="compositionally biased region" description="Low complexity" evidence="2">
    <location>
        <begin position="1"/>
        <end position="12"/>
    </location>
</feature>
<comment type="caution">
    <text evidence="3">The sequence shown here is derived from an EMBL/GenBank/DDBJ whole genome shotgun (WGS) entry which is preliminary data.</text>
</comment>
<evidence type="ECO:0000313" key="4">
    <source>
        <dbReference type="Proteomes" id="UP000674318"/>
    </source>
</evidence>
<dbReference type="KEGG" id="phet:94287449"/>
<feature type="compositionally biased region" description="Polar residues" evidence="2">
    <location>
        <begin position="776"/>
        <end position="787"/>
    </location>
</feature>
<dbReference type="GeneID" id="94287449"/>
<gene>
    <name evidence="3" type="ORF">JKF63_01325</name>
</gene>
<feature type="compositionally biased region" description="Basic and acidic residues" evidence="2">
    <location>
        <begin position="37"/>
        <end position="56"/>
    </location>
</feature>
<evidence type="ECO:0000313" key="3">
    <source>
        <dbReference type="EMBL" id="KAG5492745.1"/>
    </source>
</evidence>
<keyword evidence="4" id="KW-1185">Reference proteome</keyword>
<dbReference type="AlphaFoldDB" id="A0A836ICR6"/>
<reference evidence="3 4" key="1">
    <citation type="submission" date="2021-02" db="EMBL/GenBank/DDBJ databases">
        <title>Porcisia hertigi Genome sequencing and assembly.</title>
        <authorList>
            <person name="Almutairi H."/>
            <person name="Gatherer D."/>
        </authorList>
    </citation>
    <scope>NUCLEOTIDE SEQUENCE [LARGE SCALE GENOMIC DNA]</scope>
    <source>
        <strain evidence="3 4">C119</strain>
    </source>
</reference>
<feature type="coiled-coil region" evidence="1">
    <location>
        <begin position="479"/>
        <end position="599"/>
    </location>
</feature>
<evidence type="ECO:0000256" key="1">
    <source>
        <dbReference type="SAM" id="Coils"/>
    </source>
</evidence>
<protein>
    <submittedName>
        <fullName evidence="3">Uncharacterized protein</fullName>
    </submittedName>
</protein>
<evidence type="ECO:0000256" key="2">
    <source>
        <dbReference type="SAM" id="MobiDB-lite"/>
    </source>
</evidence>
<feature type="coiled-coil region" evidence="1">
    <location>
        <begin position="127"/>
        <end position="241"/>
    </location>
</feature>
<feature type="compositionally biased region" description="Low complexity" evidence="2">
    <location>
        <begin position="95"/>
        <end position="105"/>
    </location>
</feature>
<dbReference type="RefSeq" id="XP_067753529.1">
    <property type="nucleotide sequence ID" value="XM_067897372.1"/>
</dbReference>
<dbReference type="OrthoDB" id="265810at2759"/>
<organism evidence="3 4">
    <name type="scientific">Porcisia hertigi</name>
    <dbReference type="NCBI Taxonomy" id="2761500"/>
    <lineage>
        <taxon>Eukaryota</taxon>
        <taxon>Discoba</taxon>
        <taxon>Euglenozoa</taxon>
        <taxon>Kinetoplastea</taxon>
        <taxon>Metakinetoplastina</taxon>
        <taxon>Trypanosomatida</taxon>
        <taxon>Trypanosomatidae</taxon>
        <taxon>Leishmaniinae</taxon>
        <taxon>Porcisia</taxon>
    </lineage>
</organism>
<dbReference type="Proteomes" id="UP000674318">
    <property type="component" value="Chromosome 35"/>
</dbReference>
<accession>A0A836ICR6</accession>
<proteinExistence type="predicted"/>
<dbReference type="EMBL" id="JAFJZO010000035">
    <property type="protein sequence ID" value="KAG5492745.1"/>
    <property type="molecule type" value="Genomic_DNA"/>
</dbReference>
<feature type="region of interest" description="Disordered" evidence="2">
    <location>
        <begin position="737"/>
        <end position="800"/>
    </location>
</feature>
<sequence length="945" mass="106894">MVFSSSSTSSTSDGDAWALQSRPPVLSTGSGQSVMLEARRRELQRQREAQRQERQSGARVAGGLGTRAQAPTSSHQKESPLPDIFGGSEDDAVHSASAAPSFPSLSSPPLPKTSATALPPPPHEVTVEQLQRQIAAKQKLLHSTRERETALMEKWRAAKAQKQAEIEQLNGKLRRVLTAIEDQKSVLEREVREAQDEHEAQLRAARRDVEQAVKAEYDAKIAEVQLQLDAAKKEESHLRDLLQEKSGGGGSTEAAKDVAKTALTAAVSAILRRLDEVFDSEGAEEHKMDMWRSELQSLVQHEIQTSFAVGVESSAQAERTEYARFFDDMLAFWRSAEDQERERLLKMDESLLVDVQAIAHQEMKRLQDEALGMERVYVESREAWALEHQRSLQREMEAMLQRQEVELREQRRQRHELHVERLRDAEARHKDLMASEEALHQRQMEQLQAYFCREEDLRAELRRVHAAAQEDVAKSTALLRDVMAVVEEAAAAVKSYEAEVHEKRRRVEAEREENFKEHAEMLMSLQQLAATQCSNVDEERKALEDCTSQLRVASQNLDRHLQDESAWLVQQETTCKRSKDEWEREYRRWQHLVQQERQAAEEHFRETLLVLQQSIGLLDTEERDLAVETAAIHRTFGDMEALAQKEIESLRRRAADVQSRYAAIADAETQLSQKKAAMAEAKQQLTNAQQRLEEERAELRLDEERLRDMVEALRVARSQAALRSHNIEVLRAADSRLSRQPAEATAATAMDSDRLPVQRGQGTSGARHRAPHIETKSNSAVLRSAASTKKRTQHRDPHRLPNRVLQELQEQLHSLATSTGNVGRDAFVSTTRWIDPPLPRASGTHQARQARQRQREADRDTFADDLPAPLSAPPPLHHKSNTLREARTNSRLFAAEQRECQVDSSLLPFTSDGSSQLSLRADQDLSATGNTFTNLVGLSDIETTS</sequence>